<dbReference type="Proteomes" id="UP000324222">
    <property type="component" value="Unassembled WGS sequence"/>
</dbReference>
<name>A0A5B7FTI2_PORTR</name>
<dbReference type="EMBL" id="VSRR010009719">
    <property type="protein sequence ID" value="MPC50761.1"/>
    <property type="molecule type" value="Genomic_DNA"/>
</dbReference>
<accession>A0A5B7FTI2</accession>
<organism evidence="7 8">
    <name type="scientific">Portunus trituberculatus</name>
    <name type="common">Swimming crab</name>
    <name type="synonym">Neptunus trituberculatus</name>
    <dbReference type="NCBI Taxonomy" id="210409"/>
    <lineage>
        <taxon>Eukaryota</taxon>
        <taxon>Metazoa</taxon>
        <taxon>Ecdysozoa</taxon>
        <taxon>Arthropoda</taxon>
        <taxon>Crustacea</taxon>
        <taxon>Multicrustacea</taxon>
        <taxon>Malacostraca</taxon>
        <taxon>Eumalacostraca</taxon>
        <taxon>Eucarida</taxon>
        <taxon>Decapoda</taxon>
        <taxon>Pleocyemata</taxon>
        <taxon>Brachyura</taxon>
        <taxon>Eubrachyura</taxon>
        <taxon>Portunoidea</taxon>
        <taxon>Portunidae</taxon>
        <taxon>Portuninae</taxon>
        <taxon>Portunus</taxon>
    </lineage>
</organism>
<dbReference type="GO" id="GO:0046872">
    <property type="term" value="F:metal ion binding"/>
    <property type="evidence" value="ECO:0007669"/>
    <property type="project" value="UniProtKB-KW"/>
</dbReference>
<sequence>MTSRILKRFSPVANAETLLLDSQRDVAMAAEMIHTASLVHDDVLDVSDTRRGKASINSIHGQRKVSVAGGAGILAVLGETRTAPLGSRWAWKFPETLNRVRSAVFPLAEPRPHRFSLFYLAFSCKSLGSRFAKFSVSCSLSLCRSCIVVLS</sequence>
<evidence type="ECO:0000256" key="6">
    <source>
        <dbReference type="ARBA" id="ARBA00023229"/>
    </source>
</evidence>
<dbReference type="InterPro" id="IPR000092">
    <property type="entry name" value="Polyprenyl_synt"/>
</dbReference>
<evidence type="ECO:0000313" key="8">
    <source>
        <dbReference type="Proteomes" id="UP000324222"/>
    </source>
</evidence>
<dbReference type="GO" id="GO:0005739">
    <property type="term" value="C:mitochondrion"/>
    <property type="evidence" value="ECO:0007669"/>
    <property type="project" value="TreeGrafter"/>
</dbReference>
<dbReference type="GO" id="GO:0042811">
    <property type="term" value="P:pheromone biosynthetic process"/>
    <property type="evidence" value="ECO:0007669"/>
    <property type="project" value="UniProtKB-ARBA"/>
</dbReference>
<dbReference type="InterPro" id="IPR033749">
    <property type="entry name" value="Polyprenyl_synt_CS"/>
</dbReference>
<dbReference type="SUPFAM" id="SSF48576">
    <property type="entry name" value="Terpenoid synthases"/>
    <property type="match status" value="1"/>
</dbReference>
<keyword evidence="3" id="KW-0808">Transferase</keyword>
<gene>
    <name evidence="7" type="primary">Pdss1</name>
    <name evidence="7" type="ORF">E2C01_044591</name>
</gene>
<dbReference type="GO" id="GO:1990234">
    <property type="term" value="C:transferase complex"/>
    <property type="evidence" value="ECO:0007669"/>
    <property type="project" value="TreeGrafter"/>
</dbReference>
<evidence type="ECO:0000256" key="1">
    <source>
        <dbReference type="ARBA" id="ARBA00001946"/>
    </source>
</evidence>
<dbReference type="GO" id="GO:0008299">
    <property type="term" value="P:isoprenoid biosynthetic process"/>
    <property type="evidence" value="ECO:0007669"/>
    <property type="project" value="UniProtKB-KW"/>
</dbReference>
<keyword evidence="4" id="KW-0479">Metal-binding</keyword>
<keyword evidence="8" id="KW-1185">Reference proteome</keyword>
<protein>
    <submittedName>
        <fullName evidence="7">Decaprenyl-diphosphate synthase subunit 1</fullName>
    </submittedName>
</protein>
<evidence type="ECO:0000256" key="5">
    <source>
        <dbReference type="ARBA" id="ARBA00022842"/>
    </source>
</evidence>
<evidence type="ECO:0000256" key="3">
    <source>
        <dbReference type="ARBA" id="ARBA00022679"/>
    </source>
</evidence>
<dbReference type="AlphaFoldDB" id="A0A5B7FTI2"/>
<dbReference type="PANTHER" id="PTHR12001">
    <property type="entry name" value="GERANYLGERANYL PYROPHOSPHATE SYNTHASE"/>
    <property type="match status" value="1"/>
</dbReference>
<evidence type="ECO:0000256" key="2">
    <source>
        <dbReference type="ARBA" id="ARBA00006706"/>
    </source>
</evidence>
<dbReference type="PANTHER" id="PTHR12001:SF69">
    <property type="entry name" value="ALL TRANS-POLYPRENYL-DIPHOSPHATE SYNTHASE PDSS1"/>
    <property type="match status" value="1"/>
</dbReference>
<comment type="cofactor">
    <cofactor evidence="1">
        <name>Mg(2+)</name>
        <dbReference type="ChEBI" id="CHEBI:18420"/>
    </cofactor>
</comment>
<dbReference type="PROSITE" id="PS00723">
    <property type="entry name" value="POLYPRENYL_SYNTHASE_1"/>
    <property type="match status" value="1"/>
</dbReference>
<keyword evidence="6" id="KW-0414">Isoprene biosynthesis</keyword>
<dbReference type="GO" id="GO:0004659">
    <property type="term" value="F:prenyltransferase activity"/>
    <property type="evidence" value="ECO:0007669"/>
    <property type="project" value="InterPro"/>
</dbReference>
<evidence type="ECO:0000313" key="7">
    <source>
        <dbReference type="EMBL" id="MPC50761.1"/>
    </source>
</evidence>
<reference evidence="7 8" key="1">
    <citation type="submission" date="2019-05" db="EMBL/GenBank/DDBJ databases">
        <title>Another draft genome of Portunus trituberculatus and its Hox gene families provides insights of decapod evolution.</title>
        <authorList>
            <person name="Jeong J.-H."/>
            <person name="Song I."/>
            <person name="Kim S."/>
            <person name="Choi T."/>
            <person name="Kim D."/>
            <person name="Ryu S."/>
            <person name="Kim W."/>
        </authorList>
    </citation>
    <scope>NUCLEOTIDE SEQUENCE [LARGE SCALE GENOMIC DNA]</scope>
    <source>
        <tissue evidence="7">Muscle</tissue>
    </source>
</reference>
<comment type="similarity">
    <text evidence="2">Belongs to the FPP/GGPP synthase family.</text>
</comment>
<dbReference type="Pfam" id="PF00348">
    <property type="entry name" value="polyprenyl_synt"/>
    <property type="match status" value="1"/>
</dbReference>
<dbReference type="GO" id="GO:0006744">
    <property type="term" value="P:ubiquinone biosynthetic process"/>
    <property type="evidence" value="ECO:0007669"/>
    <property type="project" value="TreeGrafter"/>
</dbReference>
<dbReference type="InterPro" id="IPR008949">
    <property type="entry name" value="Isoprenoid_synthase_dom_sf"/>
</dbReference>
<keyword evidence="5" id="KW-0460">Magnesium</keyword>
<evidence type="ECO:0000256" key="4">
    <source>
        <dbReference type="ARBA" id="ARBA00022723"/>
    </source>
</evidence>
<proteinExistence type="inferred from homology"/>
<comment type="caution">
    <text evidence="7">The sequence shown here is derived from an EMBL/GenBank/DDBJ whole genome shotgun (WGS) entry which is preliminary data.</text>
</comment>
<dbReference type="Gene3D" id="1.10.600.10">
    <property type="entry name" value="Farnesyl Diphosphate Synthase"/>
    <property type="match status" value="1"/>
</dbReference>